<dbReference type="AlphaFoldDB" id="A0A8B5Y923"/>
<dbReference type="EMBL" id="NILC01000027">
    <property type="protein sequence ID" value="TWL24284.1"/>
    <property type="molecule type" value="Genomic_DNA"/>
</dbReference>
<evidence type="ECO:0000313" key="2">
    <source>
        <dbReference type="EMBL" id="TWL24284.1"/>
    </source>
</evidence>
<evidence type="ECO:0000313" key="3">
    <source>
        <dbReference type="Proteomes" id="UP000435910"/>
    </source>
</evidence>
<keyword evidence="1" id="KW-1133">Transmembrane helix</keyword>
<protein>
    <submittedName>
        <fullName evidence="2">Uncharacterized protein</fullName>
    </submittedName>
</protein>
<feature type="transmembrane region" description="Helical" evidence="1">
    <location>
        <begin position="6"/>
        <end position="24"/>
    </location>
</feature>
<name>A0A8B5Y923_BACLI</name>
<gene>
    <name evidence="2" type="ORF">CHCC16736_1085</name>
</gene>
<evidence type="ECO:0000256" key="1">
    <source>
        <dbReference type="SAM" id="Phobius"/>
    </source>
</evidence>
<organism evidence="2 3">
    <name type="scientific">Bacillus licheniformis</name>
    <dbReference type="NCBI Taxonomy" id="1402"/>
    <lineage>
        <taxon>Bacteria</taxon>
        <taxon>Bacillati</taxon>
        <taxon>Bacillota</taxon>
        <taxon>Bacilli</taxon>
        <taxon>Bacillales</taxon>
        <taxon>Bacillaceae</taxon>
        <taxon>Bacillus</taxon>
    </lineage>
</organism>
<dbReference type="Proteomes" id="UP000435910">
    <property type="component" value="Unassembled WGS sequence"/>
</dbReference>
<reference evidence="2 3" key="1">
    <citation type="submission" date="2019-06" db="EMBL/GenBank/DDBJ databases">
        <title>Genome sequence analysis of &gt;100 Bacillus licheniformis strains suggests intrinsic resistance to this species.</title>
        <authorList>
            <person name="Wels M."/>
            <person name="Siezen R.J."/>
            <person name="Johansen E."/>
            <person name="Stuer-Lauridsen B."/>
            <person name="Bjerre K."/>
            <person name="Nielsen B.K.K."/>
        </authorList>
    </citation>
    <scope>NUCLEOTIDE SEQUENCE [LARGE SCALE GENOMIC DNA]</scope>
    <source>
        <strain evidence="2 3">BAC-16736</strain>
    </source>
</reference>
<accession>A0A8B5Y923</accession>
<keyword evidence="1" id="KW-0812">Transmembrane</keyword>
<comment type="caution">
    <text evidence="2">The sequence shown here is derived from an EMBL/GenBank/DDBJ whole genome shotgun (WGS) entry which is preliminary data.</text>
</comment>
<sequence>MLFTLFVHLAGIVFVIAGIFVTVVKKEQKKGSGKLAS</sequence>
<proteinExistence type="predicted"/>
<keyword evidence="1" id="KW-0472">Membrane</keyword>